<keyword evidence="1" id="KW-0946">Virion</keyword>
<organismHost>
    <name type="scientific">Bandicota bengalensis</name>
    <name type="common">lesser bandicoot rat</name>
    <dbReference type="NCBI Taxonomy" id="69079"/>
</organismHost>
<organismHost>
    <name type="scientific">Callithrix</name>
    <dbReference type="NCBI Taxonomy" id="9481"/>
</organismHost>
<accession>F1AYS4</accession>
<dbReference type="GO" id="GO:0019028">
    <property type="term" value="C:viral capsid"/>
    <property type="evidence" value="ECO:0007669"/>
    <property type="project" value="UniProtKB-KW"/>
</dbReference>
<feature type="domain" description="Structural protein 2 second" evidence="2">
    <location>
        <begin position="2"/>
        <end position="47"/>
    </location>
</feature>
<feature type="non-terminal residue" evidence="3">
    <location>
        <position position="47"/>
    </location>
</feature>
<dbReference type="EMBL" id="HM154544">
    <property type="protein sequence ID" value="ADZ28525.1"/>
    <property type="molecule type" value="Genomic_RNA"/>
</dbReference>
<evidence type="ECO:0000256" key="1">
    <source>
        <dbReference type="ARBA" id="ARBA00022561"/>
    </source>
</evidence>
<organism evidence="3">
    <name type="scientific">Hepatitis E virus</name>
    <name type="common">HEV</name>
    <dbReference type="NCBI Taxonomy" id="1678143"/>
    <lineage>
        <taxon>Viruses</taxon>
        <taxon>Riboviria</taxon>
        <taxon>Orthornavirae</taxon>
        <taxon>Kitrinoviricota</taxon>
        <taxon>Alsuviricetes</taxon>
        <taxon>Hepelivirales</taxon>
        <taxon>Hepeviridae</taxon>
        <taxon>Orthohepevirinae</taxon>
        <taxon>Paslahepevirus</taxon>
    </lineage>
</organism>
<reference evidence="3" key="1">
    <citation type="submission" date="2010-04" db="EMBL/GenBank/DDBJ databases">
        <authorList>
            <person name="Santos D.L."/>
            <person name="de Paula V.S."/>
            <person name="de Oliveira J.M."/>
            <person name="Marchevsky R.S."/>
            <person name="Pinto M.A."/>
        </authorList>
    </citation>
    <scope>NUCLEOTIDE SEQUENCE</scope>
    <source>
        <strain evidence="3">B26</strain>
    </source>
</reference>
<sequence length="47" mass="5077">QELISSAGGQLLHYSHDVSANGKPTVKLYTSVETVKKDKGITIPHDI</sequence>
<feature type="non-terminal residue" evidence="3">
    <location>
        <position position="1"/>
    </location>
</feature>
<organismHost>
    <name type="scientific">Mus musculus</name>
    <name type="common">Mouse</name>
    <dbReference type="NCBI Taxonomy" id="10090"/>
</organismHost>
<proteinExistence type="predicted"/>
<dbReference type="InterPro" id="IPR048802">
    <property type="entry name" value="SP2_M"/>
</dbReference>
<organismHost>
    <name type="scientific">Cercopithecus hamlyni</name>
    <name type="common">Owl-faced monkey</name>
    <name type="synonym">Hamlyn's monkey</name>
    <dbReference type="NCBI Taxonomy" id="9536"/>
</organismHost>
<organismHost>
    <name type="scientific">Macaca</name>
    <name type="common">macaques</name>
    <dbReference type="NCBI Taxonomy" id="9539"/>
</organismHost>
<organismHost>
    <name type="scientific">Gallus gallus</name>
    <name type="common">Chicken</name>
    <dbReference type="NCBI Taxonomy" id="9031"/>
</organismHost>
<organismHost>
    <name type="scientific">Saimiri</name>
    <name type="common">squirrel monkeys</name>
    <dbReference type="NCBI Taxonomy" id="9520"/>
</organismHost>
<organismHost>
    <name type="scientific">Chlorocebus aethiops</name>
    <name type="common">Green monkey</name>
    <name type="synonym">Cercopithecus aethiops</name>
    <dbReference type="NCBI Taxonomy" id="9534"/>
</organismHost>
<evidence type="ECO:0000313" key="3">
    <source>
        <dbReference type="EMBL" id="ADZ28525.1"/>
    </source>
</evidence>
<protein>
    <submittedName>
        <fullName evidence="3">Viral capsid</fullName>
    </submittedName>
</protein>
<keyword evidence="1" id="KW-0167">Capsid protein</keyword>
<organismHost>
    <name type="scientific">Pan troglodytes</name>
    <name type="common">Chimpanzee</name>
    <dbReference type="NCBI Taxonomy" id="9598"/>
</organismHost>
<organismHost>
    <name type="scientific">Sus scrofa</name>
    <name type="common">Pig</name>
    <dbReference type="NCBI Taxonomy" id="9823"/>
</organismHost>
<dbReference type="Gene3D" id="2.40.30.190">
    <property type="match status" value="1"/>
</dbReference>
<dbReference type="Pfam" id="PF20751">
    <property type="entry name" value="SP2_M"/>
    <property type="match status" value="1"/>
</dbReference>
<reference evidence="3" key="2">
    <citation type="journal article" date="2011" name="Vet. Microbiol.">
        <title>Hepatitis E virus in swine and effluent samples from slaughterhouses in Brazil.</title>
        <authorList>
            <person name="Dos Santos D.R."/>
            <person name="de Paula V.S."/>
            <person name="de Oliveira J.M."/>
            <person name="Marchevsky R.S."/>
            <person name="Pinto M.A."/>
        </authorList>
    </citation>
    <scope>NUCLEOTIDE SEQUENCE</scope>
    <source>
        <strain evidence="3">B26</strain>
    </source>
</reference>
<name>F1AYS4_HEV</name>
<organismHost>
    <name type="scientific">Homo sapiens</name>
    <name type="common">Human</name>
    <dbReference type="NCBI Taxonomy" id="9606"/>
</organismHost>
<evidence type="ECO:0000259" key="2">
    <source>
        <dbReference type="Pfam" id="PF20751"/>
    </source>
</evidence>